<evidence type="ECO:0000313" key="4">
    <source>
        <dbReference type="EMBL" id="RLV49185.1"/>
    </source>
</evidence>
<dbReference type="Proteomes" id="UP000281708">
    <property type="component" value="Unassembled WGS sequence"/>
</dbReference>
<dbReference type="Pfam" id="PF00440">
    <property type="entry name" value="TetR_N"/>
    <property type="match status" value="1"/>
</dbReference>
<dbReference type="InterPro" id="IPR001647">
    <property type="entry name" value="HTH_TetR"/>
</dbReference>
<evidence type="ECO:0000256" key="2">
    <source>
        <dbReference type="PROSITE-ProRule" id="PRU00335"/>
    </source>
</evidence>
<reference evidence="4 5" key="1">
    <citation type="submission" date="2018-10" db="EMBL/GenBank/DDBJ databases">
        <title>Marmoricola sp. 4Q3S-7 whole genome shotgun sequence.</title>
        <authorList>
            <person name="Li F."/>
        </authorList>
    </citation>
    <scope>NUCLEOTIDE SEQUENCE [LARGE SCALE GENOMIC DNA]</scope>
    <source>
        <strain evidence="4 5">4Q3S-7</strain>
    </source>
</reference>
<organism evidence="4 5">
    <name type="scientific">Nocardioides mangrovicus</name>
    <dbReference type="NCBI Taxonomy" id="2478913"/>
    <lineage>
        <taxon>Bacteria</taxon>
        <taxon>Bacillati</taxon>
        <taxon>Actinomycetota</taxon>
        <taxon>Actinomycetes</taxon>
        <taxon>Propionibacteriales</taxon>
        <taxon>Nocardioidaceae</taxon>
        <taxon>Nocardioides</taxon>
    </lineage>
</organism>
<sequence>MRNVEANVAIEVVQLGREALSLRSIARQRGVSPATLVRRWGSVDQMFDAILIRMLAR</sequence>
<dbReference type="GO" id="GO:0003677">
    <property type="term" value="F:DNA binding"/>
    <property type="evidence" value="ECO:0007669"/>
    <property type="project" value="UniProtKB-UniRule"/>
</dbReference>
<evidence type="ECO:0000259" key="3">
    <source>
        <dbReference type="PROSITE" id="PS50977"/>
    </source>
</evidence>
<keyword evidence="1 2" id="KW-0238">DNA-binding</keyword>
<comment type="caution">
    <text evidence="4">The sequence shown here is derived from an EMBL/GenBank/DDBJ whole genome shotgun (WGS) entry which is preliminary data.</text>
</comment>
<protein>
    <submittedName>
        <fullName evidence="4">TetR family transcriptional regulator</fullName>
    </submittedName>
</protein>
<dbReference type="Gene3D" id="1.10.357.10">
    <property type="entry name" value="Tetracycline Repressor, domain 2"/>
    <property type="match status" value="1"/>
</dbReference>
<feature type="DNA-binding region" description="H-T-H motif" evidence="2">
    <location>
        <begin position="21"/>
        <end position="40"/>
    </location>
</feature>
<keyword evidence="5" id="KW-1185">Reference proteome</keyword>
<dbReference type="EMBL" id="RDBE01000007">
    <property type="protein sequence ID" value="RLV49185.1"/>
    <property type="molecule type" value="Genomic_DNA"/>
</dbReference>
<feature type="domain" description="HTH tetR-type" evidence="3">
    <location>
        <begin position="1"/>
        <end position="57"/>
    </location>
</feature>
<gene>
    <name evidence="4" type="ORF">D9V37_11550</name>
</gene>
<dbReference type="PROSITE" id="PS50977">
    <property type="entry name" value="HTH_TETR_2"/>
    <property type="match status" value="1"/>
</dbReference>
<accession>A0A3L8P1J4</accession>
<evidence type="ECO:0000256" key="1">
    <source>
        <dbReference type="ARBA" id="ARBA00023125"/>
    </source>
</evidence>
<evidence type="ECO:0000313" key="5">
    <source>
        <dbReference type="Proteomes" id="UP000281708"/>
    </source>
</evidence>
<proteinExistence type="predicted"/>
<dbReference type="SUPFAM" id="SSF46689">
    <property type="entry name" value="Homeodomain-like"/>
    <property type="match status" value="1"/>
</dbReference>
<dbReference type="InterPro" id="IPR009057">
    <property type="entry name" value="Homeodomain-like_sf"/>
</dbReference>
<dbReference type="AlphaFoldDB" id="A0A3L8P1J4"/>
<name>A0A3L8P1J4_9ACTN</name>